<evidence type="ECO:0000259" key="19">
    <source>
        <dbReference type="SMART" id="SM00499"/>
    </source>
</evidence>
<dbReference type="CDD" id="cd01647">
    <property type="entry name" value="RT_LTR"/>
    <property type="match status" value="1"/>
</dbReference>
<feature type="domain" description="Bifunctional inhibitor/plant lipid transfer protein/seed storage helical" evidence="19">
    <location>
        <begin position="986"/>
        <end position="1064"/>
    </location>
</feature>
<dbReference type="Pfam" id="PF17917">
    <property type="entry name" value="RT_RNaseH"/>
    <property type="match status" value="1"/>
</dbReference>
<evidence type="ECO:0000256" key="11">
    <source>
        <dbReference type="ARBA" id="ARBA00022918"/>
    </source>
</evidence>
<sequence>MVRGAGVRGRGRGRGRGQVLEGTGESDGHSVTVKQSVGSQPEFVEPGLLERLPGVVPVQAPVAPRVAEVQQRAAVAEEIPSYLRMMERREADMSWANFVAEFNAKYFPQEALDRMEYATKAALVETAAEIEEDLQRQVVAVSPAVQQKKTQQKLAPSKGAKPAQGQKRKWDHPSRAGQGGPNDSGSSTAGGAVGSASAAGSAAKCAAVNTYCRFLAHEVCVGTLLVGGVEAHVLFDSGPSHCFITTESASHGNIRRDPGEQFGAVKVAGGQFLTVLGRAKSVDIQIAGESMPTDLIISPVELYDVILEMDWLDHYRVHLDCHRGRVSLERPEGRLVYQGVRPTSGSLVISTVQAEKMIEKGCEAYLVTISMLVSVGQGLSPSRSVPLNIELEPGTAPLSKAPYRMAPAEMVELKNQIEDLLGKGFIRPCTSPWGAPVLFVKKKDGSFRLCIDYRGSNRVTMKNKYPLPRIDELLDQLRGATCFSKIDLTLTNAPATFMRLMNSVFQEFLDEFVIIFIDDILVYCKSPEEHEREMGFLGHIVSTEGVSMDPEKVEAIRDWPRPTNATEIRSFLGLARYYRRFVKGFASMAQPMTKLTGKDVPFVWSPKCEEGFVSLKEMLTSIPVLALPEHGEPYMVYTDASRVGLGCVLMQRGKFIAYASRQLRNNKGNYPTHDLEMAAVIFALKIWRSYLYGGKVQVFTDHKSLKYIFTQAELNLRQRRWMELVADYDLEIAYHPGKANVVANALSRKRVSAAPGQSVEALVSEIGVLRLCAMAREPLGLEAVDRADLLNRVRLAQEKDEWLIAASKAEGSEYQFAANGTILVHGKKTDGAAVLAKKYVSKIVKLHGVPVSIVSDRDSMFTSAFWRAFQAEMSTKASIGMAPFEALYGRPCRTLLCWIQVGERSIYGADYVQETTERIQILKLNMKEAQDRQRSYADKRRREIELSMLESTKRDSSFTMAYATILMIFSVVALMSGERAHAAVDCSSLILNMADCLSFVTSGSTVVKPEGTCCSGLKTVVRTGPECLCEAFKNSGSLGLTLDLSKAASLPSVCKVAAPPSARCGLSVSGDPPATAPGLSPTAGAGAPALSSGANAATPVSSPRSSDASLLSVSFAFVIFMALISSFY</sequence>
<comment type="similarity">
    <text evidence="2">Belongs to the plant LTP family.</text>
</comment>
<dbReference type="GO" id="GO:0098552">
    <property type="term" value="C:side of membrane"/>
    <property type="evidence" value="ECO:0007669"/>
    <property type="project" value="UniProtKB-KW"/>
</dbReference>
<dbReference type="SMART" id="SM00499">
    <property type="entry name" value="AAI"/>
    <property type="match status" value="1"/>
</dbReference>
<feature type="region of interest" description="Disordered" evidence="17">
    <location>
        <begin position="146"/>
        <end position="193"/>
    </location>
</feature>
<keyword evidence="5" id="KW-0808">Transferase</keyword>
<name>A0A8T2GBY9_ARASU</name>
<dbReference type="InterPro" id="IPR041373">
    <property type="entry name" value="RT_RNaseH"/>
</dbReference>
<evidence type="ECO:0000256" key="8">
    <source>
        <dbReference type="ARBA" id="ARBA00022729"/>
    </source>
</evidence>
<keyword evidence="10" id="KW-0378">Hydrolase</keyword>
<evidence type="ECO:0000256" key="12">
    <source>
        <dbReference type="ARBA" id="ARBA00023136"/>
    </source>
</evidence>
<evidence type="ECO:0000256" key="18">
    <source>
        <dbReference type="SAM" id="Phobius"/>
    </source>
</evidence>
<dbReference type="Pfam" id="PF08284">
    <property type="entry name" value="RVP_2"/>
    <property type="match status" value="1"/>
</dbReference>
<evidence type="ECO:0000256" key="1">
    <source>
        <dbReference type="ARBA" id="ARBA00004609"/>
    </source>
</evidence>
<evidence type="ECO:0000256" key="9">
    <source>
        <dbReference type="ARBA" id="ARBA00022759"/>
    </source>
</evidence>
<dbReference type="CDD" id="cd00010">
    <property type="entry name" value="AAI_LTSS"/>
    <property type="match status" value="1"/>
</dbReference>
<accession>A0A8T2GBY9</accession>
<dbReference type="GO" id="GO:0004519">
    <property type="term" value="F:endonuclease activity"/>
    <property type="evidence" value="ECO:0007669"/>
    <property type="project" value="UniProtKB-KW"/>
</dbReference>
<keyword evidence="13" id="KW-1015">Disulfide bond</keyword>
<keyword evidence="14" id="KW-0325">Glycoprotein</keyword>
<comment type="caution">
    <text evidence="20">The sequence shown here is derived from an EMBL/GenBank/DDBJ whole genome shotgun (WGS) entry which is preliminary data.</text>
</comment>
<dbReference type="FunFam" id="1.10.110.10:FF:000001">
    <property type="entry name" value="Bifunctional inhibitor/lipid-transfer protein/seed storage 2S albumin superfamily protein"/>
    <property type="match status" value="1"/>
</dbReference>
<dbReference type="GO" id="GO:0003964">
    <property type="term" value="F:RNA-directed DNA polymerase activity"/>
    <property type="evidence" value="ECO:0007669"/>
    <property type="project" value="UniProtKB-KW"/>
</dbReference>
<evidence type="ECO:0000256" key="3">
    <source>
        <dbReference type="ARBA" id="ARBA00022475"/>
    </source>
</evidence>
<feature type="compositionally biased region" description="Low complexity" evidence="17">
    <location>
        <begin position="184"/>
        <end position="193"/>
    </location>
</feature>
<gene>
    <name evidence="20" type="ORF">ISN44_As02g008010</name>
</gene>
<keyword evidence="18" id="KW-0812">Transmembrane</keyword>
<keyword evidence="6" id="KW-0548">Nucleotidyltransferase</keyword>
<evidence type="ECO:0000256" key="2">
    <source>
        <dbReference type="ARBA" id="ARBA00009748"/>
    </source>
</evidence>
<keyword evidence="11" id="KW-0695">RNA-directed DNA polymerase</keyword>
<keyword evidence="21" id="KW-1185">Reference proteome</keyword>
<protein>
    <submittedName>
        <fullName evidence="20">Ribonuclease H-like superfamily</fullName>
    </submittedName>
</protein>
<keyword evidence="18" id="KW-1133">Transmembrane helix</keyword>
<reference evidence="20 21" key="1">
    <citation type="submission" date="2020-12" db="EMBL/GenBank/DDBJ databases">
        <title>Concerted genomic and epigenomic changes stabilize Arabidopsis allopolyploids.</title>
        <authorList>
            <person name="Chen Z."/>
        </authorList>
    </citation>
    <scope>NUCLEOTIDE SEQUENCE [LARGE SCALE GENOMIC DNA]</scope>
    <source>
        <strain evidence="20">As9502</strain>
        <tissue evidence="20">Leaf</tissue>
    </source>
</reference>
<dbReference type="InterPro" id="IPR000477">
    <property type="entry name" value="RT_dom"/>
</dbReference>
<evidence type="ECO:0000256" key="6">
    <source>
        <dbReference type="ARBA" id="ARBA00022695"/>
    </source>
</evidence>
<dbReference type="CDD" id="cd09274">
    <property type="entry name" value="RNase_HI_RT_Ty3"/>
    <property type="match status" value="1"/>
</dbReference>
<dbReference type="InterPro" id="IPR050951">
    <property type="entry name" value="Retrovirus_Pol_polyprotein"/>
</dbReference>
<evidence type="ECO:0000256" key="17">
    <source>
        <dbReference type="SAM" id="MobiDB-lite"/>
    </source>
</evidence>
<keyword evidence="9" id="KW-0255">Endonuclease</keyword>
<comment type="subcellular location">
    <subcellularLocation>
        <location evidence="1">Cell membrane</location>
        <topology evidence="1">Lipid-anchor</topology>
        <topology evidence="1">GPI-anchor</topology>
    </subcellularLocation>
</comment>
<feature type="transmembrane region" description="Helical" evidence="18">
    <location>
        <begin position="957"/>
        <end position="975"/>
    </location>
</feature>
<dbReference type="FunFam" id="3.30.70.270:FF:000003">
    <property type="entry name" value="Transposon Ty3-G Gag-Pol polyprotein"/>
    <property type="match status" value="1"/>
</dbReference>
<keyword evidence="7" id="KW-0540">Nuclease</keyword>
<dbReference type="Pfam" id="PF00078">
    <property type="entry name" value="RVT_1"/>
    <property type="match status" value="1"/>
</dbReference>
<dbReference type="PANTHER" id="PTHR37984:SF5">
    <property type="entry name" value="PROTEIN NYNRIN-LIKE"/>
    <property type="match status" value="1"/>
</dbReference>
<evidence type="ECO:0000256" key="16">
    <source>
        <dbReference type="SAM" id="Coils"/>
    </source>
</evidence>
<evidence type="ECO:0000313" key="21">
    <source>
        <dbReference type="Proteomes" id="UP000694251"/>
    </source>
</evidence>
<evidence type="ECO:0000256" key="14">
    <source>
        <dbReference type="ARBA" id="ARBA00023180"/>
    </source>
</evidence>
<dbReference type="GO" id="GO:0005886">
    <property type="term" value="C:plasma membrane"/>
    <property type="evidence" value="ECO:0007669"/>
    <property type="project" value="UniProtKB-SubCell"/>
</dbReference>
<evidence type="ECO:0000256" key="15">
    <source>
        <dbReference type="ARBA" id="ARBA00023288"/>
    </source>
</evidence>
<dbReference type="OrthoDB" id="415724at2759"/>
<evidence type="ECO:0000256" key="13">
    <source>
        <dbReference type="ARBA" id="ARBA00023157"/>
    </source>
</evidence>
<evidence type="ECO:0000256" key="5">
    <source>
        <dbReference type="ARBA" id="ARBA00022679"/>
    </source>
</evidence>
<keyword evidence="15" id="KW-0449">Lipoprotein</keyword>
<proteinExistence type="inferred from homology"/>
<feature type="coiled-coil region" evidence="16">
    <location>
        <begin position="912"/>
        <end position="939"/>
    </location>
</feature>
<keyword evidence="8" id="KW-0732">Signal</keyword>
<dbReference type="Proteomes" id="UP000694251">
    <property type="component" value="Chromosome 2"/>
</dbReference>
<dbReference type="Pfam" id="PF14368">
    <property type="entry name" value="LTP_2"/>
    <property type="match status" value="1"/>
</dbReference>
<dbReference type="PANTHER" id="PTHR37984">
    <property type="entry name" value="PROTEIN CBG26694"/>
    <property type="match status" value="1"/>
</dbReference>
<evidence type="ECO:0000256" key="10">
    <source>
        <dbReference type="ARBA" id="ARBA00022801"/>
    </source>
</evidence>
<evidence type="ECO:0000256" key="4">
    <source>
        <dbReference type="ARBA" id="ARBA00022622"/>
    </source>
</evidence>
<evidence type="ECO:0000313" key="20">
    <source>
        <dbReference type="EMBL" id="KAG7640791.1"/>
    </source>
</evidence>
<organism evidence="20 21">
    <name type="scientific">Arabidopsis suecica</name>
    <name type="common">Swedish thale-cress</name>
    <name type="synonym">Cardaminopsis suecica</name>
    <dbReference type="NCBI Taxonomy" id="45249"/>
    <lineage>
        <taxon>Eukaryota</taxon>
        <taxon>Viridiplantae</taxon>
        <taxon>Streptophyta</taxon>
        <taxon>Embryophyta</taxon>
        <taxon>Tracheophyta</taxon>
        <taxon>Spermatophyta</taxon>
        <taxon>Magnoliopsida</taxon>
        <taxon>eudicotyledons</taxon>
        <taxon>Gunneridae</taxon>
        <taxon>Pentapetalae</taxon>
        <taxon>rosids</taxon>
        <taxon>malvids</taxon>
        <taxon>Brassicales</taxon>
        <taxon>Brassicaceae</taxon>
        <taxon>Camelineae</taxon>
        <taxon>Arabidopsis</taxon>
    </lineage>
</organism>
<keyword evidence="16" id="KW-0175">Coiled coil</keyword>
<dbReference type="FunFam" id="3.30.70.270:FF:000020">
    <property type="entry name" value="Transposon Tf2-6 polyprotein-like Protein"/>
    <property type="match status" value="1"/>
</dbReference>
<keyword evidence="4" id="KW-0336">GPI-anchor</keyword>
<dbReference type="EMBL" id="JAEFBJ010000002">
    <property type="protein sequence ID" value="KAG7640791.1"/>
    <property type="molecule type" value="Genomic_DNA"/>
</dbReference>
<feature type="region of interest" description="Disordered" evidence="17">
    <location>
        <begin position="1"/>
        <end position="37"/>
    </location>
</feature>
<dbReference type="CDD" id="cd00303">
    <property type="entry name" value="retropepsin_like"/>
    <property type="match status" value="1"/>
</dbReference>
<feature type="transmembrane region" description="Helical" evidence="18">
    <location>
        <begin position="1108"/>
        <end position="1127"/>
    </location>
</feature>
<evidence type="ECO:0000256" key="7">
    <source>
        <dbReference type="ARBA" id="ARBA00022722"/>
    </source>
</evidence>
<keyword evidence="12 18" id="KW-0472">Membrane</keyword>
<dbReference type="AlphaFoldDB" id="A0A8T2GBY9"/>
<dbReference type="InterPro" id="IPR016140">
    <property type="entry name" value="Bifunc_inhib/LTP/seed_store"/>
</dbReference>
<keyword evidence="3" id="KW-1003">Cell membrane</keyword>
<dbReference type="GO" id="GO:0016787">
    <property type="term" value="F:hydrolase activity"/>
    <property type="evidence" value="ECO:0007669"/>
    <property type="project" value="UniProtKB-KW"/>
</dbReference>